<dbReference type="Gramene" id="OBART01G26960.1">
    <property type="protein sequence ID" value="OBART01G26960.1"/>
    <property type="gene ID" value="OBART01G26960"/>
</dbReference>
<evidence type="ECO:0000313" key="2">
    <source>
        <dbReference type="Proteomes" id="UP000026960"/>
    </source>
</evidence>
<dbReference type="HOGENOM" id="CLU_022849_0_0_1"/>
<organism evidence="1">
    <name type="scientific">Oryza barthii</name>
    <dbReference type="NCBI Taxonomy" id="65489"/>
    <lineage>
        <taxon>Eukaryota</taxon>
        <taxon>Viridiplantae</taxon>
        <taxon>Streptophyta</taxon>
        <taxon>Embryophyta</taxon>
        <taxon>Tracheophyta</taxon>
        <taxon>Spermatophyta</taxon>
        <taxon>Magnoliopsida</taxon>
        <taxon>Liliopsida</taxon>
        <taxon>Poales</taxon>
        <taxon>Poaceae</taxon>
        <taxon>BOP clade</taxon>
        <taxon>Oryzoideae</taxon>
        <taxon>Oryzeae</taxon>
        <taxon>Oryzinae</taxon>
        <taxon>Oryza</taxon>
    </lineage>
</organism>
<dbReference type="EnsemblPlants" id="OBART01G26960.2">
    <property type="protein sequence ID" value="OBART01G26960.2"/>
    <property type="gene ID" value="OBART01G26960"/>
</dbReference>
<reference evidence="1" key="2">
    <citation type="submission" date="2015-03" db="UniProtKB">
        <authorList>
            <consortium name="EnsemblPlants"/>
        </authorList>
    </citation>
    <scope>IDENTIFICATION</scope>
</reference>
<dbReference type="AlphaFoldDB" id="A0A0D3ESM6"/>
<keyword evidence="2" id="KW-1185">Reference proteome</keyword>
<dbReference type="PANTHER" id="PTHR36062:SF1">
    <property type="entry name" value="OS01G0687300 PROTEIN"/>
    <property type="match status" value="1"/>
</dbReference>
<dbReference type="PANTHER" id="PTHR36062">
    <property type="entry name" value="OS01G0687300 PROTEIN"/>
    <property type="match status" value="1"/>
</dbReference>
<dbReference type="GO" id="GO:0010099">
    <property type="term" value="P:regulation of photomorphogenesis"/>
    <property type="evidence" value="ECO:0007669"/>
    <property type="project" value="InterPro"/>
</dbReference>
<dbReference type="Gramene" id="OBART01G26960.2">
    <property type="protein sequence ID" value="OBART01G26960.2"/>
    <property type="gene ID" value="OBART01G26960"/>
</dbReference>
<name>A0A0D3ESM6_9ORYZ</name>
<dbReference type="Proteomes" id="UP000026960">
    <property type="component" value="Chromosome 1"/>
</dbReference>
<dbReference type="InterPro" id="IPR037476">
    <property type="entry name" value="PCH1"/>
</dbReference>
<dbReference type="eggNOG" id="ENOG502QVXQ">
    <property type="taxonomic scope" value="Eukaryota"/>
</dbReference>
<evidence type="ECO:0000313" key="1">
    <source>
        <dbReference type="EnsemblPlants" id="OBART01G26960.2"/>
    </source>
</evidence>
<proteinExistence type="predicted"/>
<sequence>MPESSTNRFCKKVDLEVLPSRSDVGESSYHKHSLWMAHWARPSISPEPQNGQSCSPLKEIDDVGYSKDCGALPFELMKARVAERLMVGVSHGGVSAVNTRQFSTNMRGVARDVCQEVQCKNVDQMGSSFESSVMQKNVNLYAAKTVVSERYSVHKISDILVDSRKLCGTENLSSEWNHFPMFEINRKIDSILNPRRSTLVTSSEKIFVPQKSVKINMSTSNVMSFSSKEYQLHTHQVTDENRQCKSARGMLSHLDNYTGLNSDHAGKKLKGHLSIEEPCSCSKDDTDSSCSLADEHHARHYIPNSKKSPHRSCKNSSVYSASKMENQFVEGSLLEHKSEVYGACKKKQHLEGVAFHESALHREHQIKSVKTTAITNEGDMDTNGHHVDFGNLLQSDQQYLNKHTEDSAVNLTESCKTPDAIDSAMILKSKDESLAQEKRTNNKLIDNKRKGPCLFEMFTQPTKSNAKCSIDRTSSGKSCGNMTSGLLGAQKQFSTKTDTFYSEAHHASKSTAGFASASMQKDLGYPSSAKTEQLVTSSVKGVSSGSKGNEAVNASAEHRDFYPKATCANNQEWSMSKTSSMNLDLVLFQISRLKNPIPNALNESPACPDPSEKWLKRLQHDTSDSHVPCSKKPKVGDGPLAGGTCTVFGQVFDCDSDSTGMINHVKNKLICKGLTDQQSQEGSPMSAKSLNRWIGRWCRGGTPVFHGTSNLERQEAKSGMPSDDLEGQFPSIAAMAMMGRVMNKLRPCELQKRGPSVVWRTEGL</sequence>
<reference evidence="1" key="1">
    <citation type="journal article" date="2009" name="Rice">
        <title>De Novo Next Generation Sequencing of Plant Genomes.</title>
        <authorList>
            <person name="Rounsley S."/>
            <person name="Marri P.R."/>
            <person name="Yu Y."/>
            <person name="He R."/>
            <person name="Sisneros N."/>
            <person name="Goicoechea J.L."/>
            <person name="Lee S.J."/>
            <person name="Angelova A."/>
            <person name="Kudrna D."/>
            <person name="Luo M."/>
            <person name="Affourtit J."/>
            <person name="Desany B."/>
            <person name="Knight J."/>
            <person name="Niazi F."/>
            <person name="Egholm M."/>
            <person name="Wing R.A."/>
        </authorList>
    </citation>
    <scope>NUCLEOTIDE SEQUENCE [LARGE SCALE GENOMIC DNA]</scope>
    <source>
        <strain evidence="1">IRGC 105608</strain>
    </source>
</reference>
<protein>
    <submittedName>
        <fullName evidence="1">Uncharacterized protein</fullName>
    </submittedName>
</protein>
<dbReference type="EnsemblPlants" id="OBART01G26960.1">
    <property type="protein sequence ID" value="OBART01G26960.1"/>
    <property type="gene ID" value="OBART01G26960"/>
</dbReference>
<dbReference type="PaxDb" id="65489-OBART01G26960.1"/>
<accession>A0A0D3ESM6</accession>